<accession>A0A182WJ04</accession>
<feature type="compositionally biased region" description="Low complexity" evidence="2">
    <location>
        <begin position="826"/>
        <end position="848"/>
    </location>
</feature>
<keyword evidence="6" id="KW-1185">Reference proteome</keyword>
<reference evidence="5" key="2">
    <citation type="submission" date="2020-05" db="UniProtKB">
        <authorList>
            <consortium name="EnsemblMetazoa"/>
        </authorList>
    </citation>
    <scope>IDENTIFICATION</scope>
    <source>
        <strain evidence="5">MINIMUS1</strain>
    </source>
</reference>
<feature type="region of interest" description="Disordered" evidence="2">
    <location>
        <begin position="432"/>
        <end position="491"/>
    </location>
</feature>
<feature type="domain" description="DH" evidence="4">
    <location>
        <begin position="1803"/>
        <end position="1992"/>
    </location>
</feature>
<feature type="compositionally biased region" description="Low complexity" evidence="2">
    <location>
        <begin position="619"/>
        <end position="632"/>
    </location>
</feature>
<dbReference type="Gene3D" id="1.20.900.10">
    <property type="entry name" value="Dbl homology (DH) domain"/>
    <property type="match status" value="1"/>
</dbReference>
<feature type="region of interest" description="Disordered" evidence="2">
    <location>
        <begin position="2203"/>
        <end position="2224"/>
    </location>
</feature>
<dbReference type="GO" id="GO:0005737">
    <property type="term" value="C:cytoplasm"/>
    <property type="evidence" value="ECO:0007669"/>
    <property type="project" value="TreeGrafter"/>
</dbReference>
<feature type="region of interest" description="Disordered" evidence="2">
    <location>
        <begin position="316"/>
        <end position="338"/>
    </location>
</feature>
<dbReference type="PROSITE" id="PS50010">
    <property type="entry name" value="DH_2"/>
    <property type="match status" value="1"/>
</dbReference>
<dbReference type="PROSITE" id="PS50003">
    <property type="entry name" value="PH_DOMAIN"/>
    <property type="match status" value="1"/>
</dbReference>
<feature type="region of interest" description="Disordered" evidence="2">
    <location>
        <begin position="207"/>
        <end position="227"/>
    </location>
</feature>
<dbReference type="Gene3D" id="2.30.29.30">
    <property type="entry name" value="Pleckstrin-homology domain (PH domain)/Phosphotyrosine-binding domain (PTB)"/>
    <property type="match status" value="1"/>
</dbReference>
<evidence type="ECO:0008006" key="7">
    <source>
        <dbReference type="Google" id="ProtNLM"/>
    </source>
</evidence>
<dbReference type="CDD" id="cd11856">
    <property type="entry name" value="SH3_p47phox_like"/>
    <property type="match status" value="1"/>
</dbReference>
<dbReference type="STRING" id="112268.A0A182WJ04"/>
<feature type="compositionally biased region" description="Polar residues" evidence="2">
    <location>
        <begin position="441"/>
        <end position="464"/>
    </location>
</feature>
<feature type="compositionally biased region" description="Basic residues" evidence="2">
    <location>
        <begin position="1591"/>
        <end position="1600"/>
    </location>
</feature>
<feature type="compositionally biased region" description="Polar residues" evidence="2">
    <location>
        <begin position="2214"/>
        <end position="2223"/>
    </location>
</feature>
<feature type="compositionally biased region" description="Basic and acidic residues" evidence="2">
    <location>
        <begin position="849"/>
        <end position="865"/>
    </location>
</feature>
<dbReference type="SMART" id="SM00325">
    <property type="entry name" value="RhoGEF"/>
    <property type="match status" value="1"/>
</dbReference>
<dbReference type="InterPro" id="IPR055251">
    <property type="entry name" value="SOS1_NGEF_PH"/>
</dbReference>
<organism evidence="5 6">
    <name type="scientific">Anopheles minimus</name>
    <dbReference type="NCBI Taxonomy" id="112268"/>
    <lineage>
        <taxon>Eukaryota</taxon>
        <taxon>Metazoa</taxon>
        <taxon>Ecdysozoa</taxon>
        <taxon>Arthropoda</taxon>
        <taxon>Hexapoda</taxon>
        <taxon>Insecta</taxon>
        <taxon>Pterygota</taxon>
        <taxon>Neoptera</taxon>
        <taxon>Endopterygota</taxon>
        <taxon>Diptera</taxon>
        <taxon>Nematocera</taxon>
        <taxon>Culicoidea</taxon>
        <taxon>Culicidae</taxon>
        <taxon>Anophelinae</taxon>
        <taxon>Anopheles</taxon>
    </lineage>
</organism>
<dbReference type="InterPro" id="IPR036028">
    <property type="entry name" value="SH3-like_dom_sf"/>
</dbReference>
<feature type="region of interest" description="Disordered" evidence="2">
    <location>
        <begin position="1588"/>
        <end position="1645"/>
    </location>
</feature>
<feature type="region of interest" description="Disordered" evidence="2">
    <location>
        <begin position="1"/>
        <end position="97"/>
    </location>
</feature>
<protein>
    <recommendedName>
        <fullName evidence="7">DH domain-containing protein</fullName>
    </recommendedName>
</protein>
<evidence type="ECO:0000256" key="2">
    <source>
        <dbReference type="SAM" id="MobiDB-lite"/>
    </source>
</evidence>
<dbReference type="Proteomes" id="UP000075920">
    <property type="component" value="Unassembled WGS sequence"/>
</dbReference>
<feature type="compositionally biased region" description="Polar residues" evidence="2">
    <location>
        <begin position="35"/>
        <end position="66"/>
    </location>
</feature>
<dbReference type="EnsemblMetazoa" id="AMIN010358-RA">
    <property type="protein sequence ID" value="AMIN010358-PA"/>
    <property type="gene ID" value="AMIN010358"/>
</dbReference>
<feature type="compositionally biased region" description="Polar residues" evidence="2">
    <location>
        <begin position="566"/>
        <end position="582"/>
    </location>
</feature>
<dbReference type="SUPFAM" id="SSF50044">
    <property type="entry name" value="SH3-domain"/>
    <property type="match status" value="1"/>
</dbReference>
<dbReference type="VEuPathDB" id="VectorBase:AMIN010358"/>
<name>A0A182WJ04_9DIPT</name>
<evidence type="ECO:0000256" key="1">
    <source>
        <dbReference type="ARBA" id="ARBA00022658"/>
    </source>
</evidence>
<feature type="region of interest" description="Disordered" evidence="2">
    <location>
        <begin position="553"/>
        <end position="584"/>
    </location>
</feature>
<feature type="compositionally biased region" description="Low complexity" evidence="2">
    <location>
        <begin position="872"/>
        <end position="890"/>
    </location>
</feature>
<feature type="compositionally biased region" description="Basic and acidic residues" evidence="2">
    <location>
        <begin position="207"/>
        <end position="220"/>
    </location>
</feature>
<dbReference type="PROSITE" id="PS00741">
    <property type="entry name" value="DH_1"/>
    <property type="match status" value="1"/>
</dbReference>
<feature type="compositionally biased region" description="Polar residues" evidence="2">
    <location>
        <begin position="316"/>
        <end position="331"/>
    </location>
</feature>
<reference evidence="6" key="1">
    <citation type="submission" date="2013-03" db="EMBL/GenBank/DDBJ databases">
        <title>The Genome Sequence of Anopheles minimus MINIMUS1.</title>
        <authorList>
            <consortium name="The Broad Institute Genomics Platform"/>
            <person name="Neafsey D.E."/>
            <person name="Walton C."/>
            <person name="Walker B."/>
            <person name="Young S.K."/>
            <person name="Zeng Q."/>
            <person name="Gargeya S."/>
            <person name="Fitzgerald M."/>
            <person name="Haas B."/>
            <person name="Abouelleil A."/>
            <person name="Allen A.W."/>
            <person name="Alvarado L."/>
            <person name="Arachchi H.M."/>
            <person name="Berlin A.M."/>
            <person name="Chapman S.B."/>
            <person name="Gainer-Dewar J."/>
            <person name="Goldberg J."/>
            <person name="Griggs A."/>
            <person name="Gujja S."/>
            <person name="Hansen M."/>
            <person name="Howarth C."/>
            <person name="Imamovic A."/>
            <person name="Ireland A."/>
            <person name="Larimer J."/>
            <person name="McCowan C."/>
            <person name="Murphy C."/>
            <person name="Pearson M."/>
            <person name="Poon T.W."/>
            <person name="Priest M."/>
            <person name="Roberts A."/>
            <person name="Saif S."/>
            <person name="Shea T."/>
            <person name="Sisk P."/>
            <person name="Sykes S."/>
            <person name="Wortman J."/>
            <person name="Nusbaum C."/>
            <person name="Birren B."/>
        </authorList>
    </citation>
    <scope>NUCLEOTIDE SEQUENCE [LARGE SCALE GENOMIC DNA]</scope>
    <source>
        <strain evidence="6">MINIMUS1</strain>
    </source>
</reference>
<dbReference type="InterPro" id="IPR011993">
    <property type="entry name" value="PH-like_dom_sf"/>
</dbReference>
<dbReference type="SUPFAM" id="SSF50729">
    <property type="entry name" value="PH domain-like"/>
    <property type="match status" value="1"/>
</dbReference>
<feature type="compositionally biased region" description="Low complexity" evidence="2">
    <location>
        <begin position="1302"/>
        <end position="1313"/>
    </location>
</feature>
<dbReference type="InterPro" id="IPR001331">
    <property type="entry name" value="GDS_CDC24_CS"/>
</dbReference>
<feature type="domain" description="PH" evidence="3">
    <location>
        <begin position="2004"/>
        <end position="2118"/>
    </location>
</feature>
<dbReference type="PANTHER" id="PTHR22826">
    <property type="entry name" value="RHO GUANINE EXCHANGE FACTOR-RELATED"/>
    <property type="match status" value="1"/>
</dbReference>
<dbReference type="PANTHER" id="PTHR22826:SF211">
    <property type="entry name" value="LD43457P"/>
    <property type="match status" value="1"/>
</dbReference>
<feature type="compositionally biased region" description="Polar residues" evidence="2">
    <location>
        <begin position="1634"/>
        <end position="1645"/>
    </location>
</feature>
<evidence type="ECO:0000259" key="3">
    <source>
        <dbReference type="PROSITE" id="PS50003"/>
    </source>
</evidence>
<feature type="region of interest" description="Disordered" evidence="2">
    <location>
        <begin position="1143"/>
        <end position="1162"/>
    </location>
</feature>
<feature type="compositionally biased region" description="Basic and acidic residues" evidence="2">
    <location>
        <begin position="84"/>
        <end position="97"/>
    </location>
</feature>
<dbReference type="SMART" id="SM00233">
    <property type="entry name" value="PH"/>
    <property type="match status" value="1"/>
</dbReference>
<dbReference type="GO" id="GO:0005085">
    <property type="term" value="F:guanyl-nucleotide exchange factor activity"/>
    <property type="evidence" value="ECO:0007669"/>
    <property type="project" value="UniProtKB-KW"/>
</dbReference>
<feature type="compositionally biased region" description="Polar residues" evidence="2">
    <location>
        <begin position="9"/>
        <end position="23"/>
    </location>
</feature>
<dbReference type="CDD" id="cd00160">
    <property type="entry name" value="RhoGEF"/>
    <property type="match status" value="1"/>
</dbReference>
<evidence type="ECO:0000313" key="6">
    <source>
        <dbReference type="Proteomes" id="UP000075920"/>
    </source>
</evidence>
<dbReference type="InterPro" id="IPR051336">
    <property type="entry name" value="RhoGEF_Guanine_NuclExch_SF"/>
</dbReference>
<feature type="compositionally biased region" description="Low complexity" evidence="2">
    <location>
        <begin position="1604"/>
        <end position="1614"/>
    </location>
</feature>
<evidence type="ECO:0000313" key="5">
    <source>
        <dbReference type="EnsemblMetazoa" id="AMIN010358-PA"/>
    </source>
</evidence>
<dbReference type="GO" id="GO:0035556">
    <property type="term" value="P:intracellular signal transduction"/>
    <property type="evidence" value="ECO:0007669"/>
    <property type="project" value="InterPro"/>
</dbReference>
<feature type="region of interest" description="Disordered" evidence="2">
    <location>
        <begin position="1297"/>
        <end position="1320"/>
    </location>
</feature>
<dbReference type="InterPro" id="IPR001849">
    <property type="entry name" value="PH_domain"/>
</dbReference>
<feature type="compositionally biased region" description="Basic and acidic residues" evidence="2">
    <location>
        <begin position="473"/>
        <end position="486"/>
    </location>
</feature>
<sequence length="2307" mass="256573">MMHQPSRVLHQSSIALRSVSQPNGHHGRSGAAGVSATSQTPDPHPTKGSQQQYTKFRNNRSASSSRVIGGGLQAQIKPESSADCQRRNDTRTCRKGAENESFATDRIPKMKLLKVNYVNLKNEETDKKPASDIDKKDPVTSFAVGPTKHGKVLKEDVEKKKAASSATAVGCSEKSTAGKVVTNTANNLADASASSFVGKKEQKECKTSSTCKEPEAKTGDPGKTGSSKYMVYKKHNGFGANTPHSTEGNTGGGKLQYINDSDIKIKALAKKKYGLLFENKKKSKLETVQYYFDSRGYERYVDNKLYGVINEKKNLQDVQSAPSGSSATQPKVSEVQHKRLSWDVRQHNRPSMMRVINQSPAAKKCANVLMMNQQLASKPKSAEAPETLGGGGLKQENCRMFKLQKSHTSTNLLTRHKSMNDIHRINQLFLDSREDPDPLPNVSSPSRQSGRNASNNCDPSSPTSGVAAVRDSTPVHRFEKHRKSEQGKYLVHKRLSARYKTESNLPKSVDVSTPPLSADNVTSCTLSGDDTISKRIRKIIDDQDRIVSTETLDLQPEGTQMHELDSQSQPTQNHSLYQSGNENVCPKKYRRLSKSKSADKLIFDSKHAADLLAKKEKNASSTTSTGSCSNSNECGKKTTVTSLKPTAIDGSTTDQLDIILCGKRTSIVINDNDDIVPPPATKEVSGNKNEKFVINNLLNNGMLSGKVNNTHNGKDINDELESFTSSTIKEIDLENNRMIIEKCLAHTPPNIGLVSRQKFWNHQNQRNIKLKNNPQTKAYDDKIKINNKIKNEENNSIKIFISSSAGNNGDNCASLTEPISLISTATANSNRSSSRSYSSNSSWGSTGSESDKDDGYYDQSERSISPEKQQPSSIVSTTSTDSSSSSTVCSESTNVSSVTCTKSLPASSSTGTTVTHNGRNRYTSKTSIRLGCDGSLFLNKSYLDDGEILPGTVTSDLEGDDNEIGVCDLQQSNGGSSCCCCRKRHQKFAHRTQPCLVSSIDITTTNNNHNSENLVPKDCEGFPVSAIENFSPRPRSIEGPLDSGISISSDTAITSSDSDLNLQSQTDSDERKLKRGHVLAELLETERIYVAEMGSILKVKSTANYIVGKVHRRFGSIVSTRMSSPTVLDAKRLNGEGARLETPKPAAYSLPPHAITTNGSESSSTLSYRASLFGEQDEQISLGVEREFTMPRFSPRDFPTSWIGKSDGTPFGLQGKLSQGILGTRLEETACQQPFGSRAHLFHKNKSITGKHGVLPFSHVEGAQLFPNAYHSLKSSSTLRRTAHTFGGSCPEIHAASAGTMRSQKSYKSQRSSDTGHAGKSKIVQLLERNENEENDENTEMAILQEYFDTMSYTEIVKDRDFRNYLMKKRYLDIMEYIYNSSGASECGQFSRAASTVGPASLPVSNNDCDSVKKEKLMAESVSSPSSIPPPPPPPLQRYYSSNTNSQVFCRRNSSFEQYYQNEGQSHASFVDRPFLSTRHLGANCEKVSVPPYATLLKDRKPKTPSRCQRTYRQIRAFCEKSLMKYSLNRSLNTATMTLKSCKSTKDFSEKKYRRVIDDFVRQRGFSSVDEYTRYHYGDFLRQKLATSDKRTKRSSKVKKSLNEHNQQQQQHLQYNSLPPPPYSSGDYYRAPSTPISCESKTTPPVARNLSTNLLHEADREQLQPAATSMPNVCDLISADTFKTFDYVNRSKTLQHNRRSKKTPSISSTACRLNDRRQIFLPVNSDGEDDPQHGGGVGRPFLPFGRELVLGDVVATSDQTNRPYIFDDVGVYETIRSGHKKELFRNVDTKCGKDFYGKPPTSDRYGLCSEVRSQARNHEEDIGNDYRCDIFQKLGYKDEMLSEEMSSLVPPGLQGKSDILFGNLHELYTFHNDIFLKDLENCISTTELVALCFVQRRDTFFRLYSYYCQNIPRSERLRETLVDTHLFLQECQKKLGHKLPLAAYLLKPVQRITKYQLLLKDLLKFSDTGTCSRELQKALDCMLVVLKCVNDSMHQIAITGFPADLSQQGELLMQDSFQVWTESKKDLRLRLKTQNRHIFLYQKAMLFCKQGSKTGHNKSTYQFKHWLQMSQIGLTESVRGDSRRFEVWLQGRQEVHTIQAGTIEIKNKWVAEIKKVLLNQLEELKGEKIKQYGLNHKPLRHMTSWDVPQSVHGTPNRIVSCDQQTQQLQSNGLAAAGMVGLAQDVVTRISNLNDDSLLNATGISSSSSEHDNQESNAWSSDYSNSEDEFTTVEDSVVPGHKFVSLADYCAMGNSEVSMKEAEVVELLKVGCAATGLEGWAPAAYLEAVSRKNSRLRNARSQDRLNEH</sequence>
<dbReference type="InterPro" id="IPR035899">
    <property type="entry name" value="DBL_dom_sf"/>
</dbReference>
<dbReference type="SUPFAM" id="SSF48065">
    <property type="entry name" value="DBL homology domain (DH-domain)"/>
    <property type="match status" value="1"/>
</dbReference>
<feature type="region of interest" description="Disordered" evidence="2">
    <location>
        <begin position="614"/>
        <end position="636"/>
    </location>
</feature>
<proteinExistence type="predicted"/>
<keyword evidence="1" id="KW-0344">Guanine-nucleotide releasing factor</keyword>
<dbReference type="Pfam" id="PF22697">
    <property type="entry name" value="SOS1_NGEF_PH"/>
    <property type="match status" value="1"/>
</dbReference>
<feature type="region of interest" description="Disordered" evidence="2">
    <location>
        <begin position="826"/>
        <end position="890"/>
    </location>
</feature>
<evidence type="ECO:0000259" key="4">
    <source>
        <dbReference type="PROSITE" id="PS50010"/>
    </source>
</evidence>
<dbReference type="Pfam" id="PF00621">
    <property type="entry name" value="RhoGEF"/>
    <property type="match status" value="1"/>
</dbReference>
<dbReference type="InterPro" id="IPR000219">
    <property type="entry name" value="DH_dom"/>
</dbReference>